<feature type="transmembrane region" description="Helical" evidence="2">
    <location>
        <begin position="154"/>
        <end position="175"/>
    </location>
</feature>
<dbReference type="EMBL" id="BMDD01000002">
    <property type="protein sequence ID" value="GGH76129.1"/>
    <property type="molecule type" value="Genomic_DNA"/>
</dbReference>
<accession>A0ABQ1ZUB1</accession>
<keyword evidence="2" id="KW-0812">Transmembrane</keyword>
<sequence>MTNSNQARSRKTQSAIHAANPSRTRQASSKQKSTPAAAIFLILLHAILGFGALGGGAMLIFDPTGEAMGMPVSMLERTFFPSFLIPGILLLVVFGLFPLLVAYAIWRRPDWKAAQALNPYRNDLHPAWALSLYVGFGQIIWITVQTYMMNAVHIVHLGYTALGLIILIVTLLPSVRTYLLKNE</sequence>
<reference evidence="4" key="1">
    <citation type="journal article" date="2019" name="Int. J. Syst. Evol. Microbiol.">
        <title>The Global Catalogue of Microorganisms (GCM) 10K type strain sequencing project: providing services to taxonomists for standard genome sequencing and annotation.</title>
        <authorList>
            <consortium name="The Broad Institute Genomics Platform"/>
            <consortium name="The Broad Institute Genome Sequencing Center for Infectious Disease"/>
            <person name="Wu L."/>
            <person name="Ma J."/>
        </authorList>
    </citation>
    <scope>NUCLEOTIDE SEQUENCE [LARGE SCALE GENOMIC DNA]</scope>
    <source>
        <strain evidence="4">CCM 8702</strain>
    </source>
</reference>
<dbReference type="RefSeq" id="WP_229714121.1">
    <property type="nucleotide sequence ID" value="NZ_BMDD01000002.1"/>
</dbReference>
<dbReference type="Proteomes" id="UP000605427">
    <property type="component" value="Unassembled WGS sequence"/>
</dbReference>
<feature type="transmembrane region" description="Helical" evidence="2">
    <location>
        <begin position="81"/>
        <end position="106"/>
    </location>
</feature>
<feature type="region of interest" description="Disordered" evidence="1">
    <location>
        <begin position="1"/>
        <end position="31"/>
    </location>
</feature>
<keyword evidence="2" id="KW-1133">Transmembrane helix</keyword>
<proteinExistence type="predicted"/>
<evidence type="ECO:0000313" key="4">
    <source>
        <dbReference type="Proteomes" id="UP000605427"/>
    </source>
</evidence>
<evidence type="ECO:0000256" key="1">
    <source>
        <dbReference type="SAM" id="MobiDB-lite"/>
    </source>
</evidence>
<keyword evidence="2" id="KW-0472">Membrane</keyword>
<organism evidence="3 4">
    <name type="scientific">Saccharibacillus endophyticus</name>
    <dbReference type="NCBI Taxonomy" id="2060666"/>
    <lineage>
        <taxon>Bacteria</taxon>
        <taxon>Bacillati</taxon>
        <taxon>Bacillota</taxon>
        <taxon>Bacilli</taxon>
        <taxon>Bacillales</taxon>
        <taxon>Paenibacillaceae</taxon>
        <taxon>Saccharibacillus</taxon>
    </lineage>
</organism>
<feature type="transmembrane region" description="Helical" evidence="2">
    <location>
        <begin position="127"/>
        <end position="148"/>
    </location>
</feature>
<feature type="transmembrane region" description="Helical" evidence="2">
    <location>
        <begin position="36"/>
        <end position="61"/>
    </location>
</feature>
<keyword evidence="4" id="KW-1185">Reference proteome</keyword>
<name>A0ABQ1ZUB1_9BACL</name>
<protein>
    <submittedName>
        <fullName evidence="3">Uncharacterized protein</fullName>
    </submittedName>
</protein>
<comment type="caution">
    <text evidence="3">The sequence shown here is derived from an EMBL/GenBank/DDBJ whole genome shotgun (WGS) entry which is preliminary data.</text>
</comment>
<evidence type="ECO:0000256" key="2">
    <source>
        <dbReference type="SAM" id="Phobius"/>
    </source>
</evidence>
<gene>
    <name evidence="3" type="ORF">GCM10007362_17910</name>
</gene>
<evidence type="ECO:0000313" key="3">
    <source>
        <dbReference type="EMBL" id="GGH76129.1"/>
    </source>
</evidence>